<dbReference type="InterPro" id="IPR036388">
    <property type="entry name" value="WH-like_DNA-bd_sf"/>
</dbReference>
<dbReference type="Gene3D" id="1.10.10.10">
    <property type="entry name" value="Winged helix-like DNA-binding domain superfamily/Winged helix DNA-binding domain"/>
    <property type="match status" value="1"/>
</dbReference>
<dbReference type="EMBL" id="JAMZMM010000044">
    <property type="protein sequence ID" value="MCP2728203.1"/>
    <property type="molecule type" value="Genomic_DNA"/>
</dbReference>
<dbReference type="AlphaFoldDB" id="A0AAE3KN22"/>
<dbReference type="SUPFAM" id="SSF46689">
    <property type="entry name" value="Homeodomain-like"/>
    <property type="match status" value="1"/>
</dbReference>
<dbReference type="Proteomes" id="UP001204953">
    <property type="component" value="Unassembled WGS sequence"/>
</dbReference>
<dbReference type="PANTHER" id="PTHR34849:SF4">
    <property type="entry name" value="SLR1209 PROTEIN"/>
    <property type="match status" value="1"/>
</dbReference>
<organism evidence="1 2">
    <name type="scientific">Limnofasciculus baicalensis BBK-W-15</name>
    <dbReference type="NCBI Taxonomy" id="2699891"/>
    <lineage>
        <taxon>Bacteria</taxon>
        <taxon>Bacillati</taxon>
        <taxon>Cyanobacteriota</taxon>
        <taxon>Cyanophyceae</taxon>
        <taxon>Coleofasciculales</taxon>
        <taxon>Coleofasciculaceae</taxon>
        <taxon>Limnofasciculus</taxon>
        <taxon>Limnofasciculus baicalensis</taxon>
    </lineage>
</organism>
<sequence>MTLKELETQLLALAPADKAEVIQLLTQTLTNGSQPIKKTPGVCGGDACLGNTRIPVWSLVQDRRLGMNDALILEAFPGLTAVDLVNAWAYAEAFRDEIELAIQENDAAMLEKVG</sequence>
<dbReference type="PANTHER" id="PTHR34849">
    <property type="entry name" value="SSL5025 PROTEIN"/>
    <property type="match status" value="1"/>
</dbReference>
<evidence type="ECO:0000313" key="2">
    <source>
        <dbReference type="Proteomes" id="UP001204953"/>
    </source>
</evidence>
<protein>
    <submittedName>
        <fullName evidence="1">DUF433 domain-containing protein</fullName>
    </submittedName>
</protein>
<gene>
    <name evidence="1" type="ORF">NJ959_06905</name>
</gene>
<keyword evidence="2" id="KW-1185">Reference proteome</keyword>
<reference evidence="1" key="1">
    <citation type="submission" date="2022-06" db="EMBL/GenBank/DDBJ databases">
        <title>New cyanobacteria of genus Symplocastrum in benthos of Lake Baikal.</title>
        <authorList>
            <person name="Sorokovikova E."/>
            <person name="Tikhonova I."/>
            <person name="Krasnopeev A."/>
            <person name="Evseev P."/>
            <person name="Gladkikh A."/>
            <person name="Belykh O."/>
        </authorList>
    </citation>
    <scope>NUCLEOTIDE SEQUENCE</scope>
    <source>
        <strain evidence="1">BBK-W-15</strain>
    </source>
</reference>
<comment type="caution">
    <text evidence="1">The sequence shown here is derived from an EMBL/GenBank/DDBJ whole genome shotgun (WGS) entry which is preliminary data.</text>
</comment>
<accession>A0AAE3KN22</accession>
<dbReference type="Pfam" id="PF04255">
    <property type="entry name" value="DUF433"/>
    <property type="match status" value="1"/>
</dbReference>
<dbReference type="RefSeq" id="WP_254011005.1">
    <property type="nucleotide sequence ID" value="NZ_JAMZMM010000044.1"/>
</dbReference>
<dbReference type="InterPro" id="IPR007367">
    <property type="entry name" value="DUF433"/>
</dbReference>
<evidence type="ECO:0000313" key="1">
    <source>
        <dbReference type="EMBL" id="MCP2728203.1"/>
    </source>
</evidence>
<name>A0AAE3KN22_9CYAN</name>
<dbReference type="InterPro" id="IPR009057">
    <property type="entry name" value="Homeodomain-like_sf"/>
</dbReference>
<proteinExistence type="predicted"/>